<keyword evidence="1" id="KW-0175">Coiled coil</keyword>
<feature type="compositionally biased region" description="Gly residues" evidence="2">
    <location>
        <begin position="486"/>
        <end position="502"/>
    </location>
</feature>
<sequence length="770" mass="85137">MATKTTLKLPRLRTKEELLKTSPELCKLLGEDSDDGRSMSPFTAPPPAVTTTKPPSRGLPAVPAKTTKAPGMDTPRGLGEEELTEEELLRLELEKIKNERQVLLDSIKLVKAQAGTAGGEAQQNDIKTLRRELELKKAKLNELREEVRRKESMFNKNRDTNTDCVRLTPGELSEEQAYIQQLQDEMKHIDEELVEAEAKNRLYYLLGERTRREHLAMDMKVRAAQQLKKDSADDLYTLTAHFNETRASKEQAERELARMKRMLEETRMDWQKKLRERRREVRELKKRQQKQLERERKMREKQLERERQERELQAKLKMEQDAYEMRVAALAPKVEAMEHSWNRIRTISGADTPEEVLAYWDGLKAKEEQMRQLVALAEQREAAAKAEIAALLGNRSGMYEKDSAVAPDVGAGSAERASLIGEVERNMESAKAKFNKLRSVCIGAEQGLRSLLERLMIALEEIHPDQLRASHLKGAGNDGKGGGYRGKGGAAAGATGAGGGGAAAAVSTGGRRQSSVHTPDRKTRAPGSRSGSPPVPLHSTGELGAVKPSSPLHTLGAGDTSEPIPEGAADELGDPELSSPLGVEGNTIDDEHFFPELPDLLGSVTDRLNRVLVLGAELDAVDANAEDEGLLVPATITPVTAEGTEAPPSPSRGTEGLSESERTLVKGMNRRTWTGAPLLETIAANPLEAAPSTNIKRKKGKKKEQQVQPDLNRILGYTGSDVEEEEESESEEETEEEANKDDSVVDRDYIKLRALKMSQRLANQQRAIKV</sequence>
<feature type="compositionally biased region" description="Acidic residues" evidence="2">
    <location>
        <begin position="721"/>
        <end position="739"/>
    </location>
</feature>
<feature type="region of interest" description="Disordered" evidence="2">
    <location>
        <begin position="28"/>
        <end position="78"/>
    </location>
</feature>
<dbReference type="OrthoDB" id="551524at2759"/>
<feature type="coiled-coil region" evidence="1">
    <location>
        <begin position="93"/>
        <end position="199"/>
    </location>
</feature>
<evidence type="ECO:0000256" key="2">
    <source>
        <dbReference type="SAM" id="MobiDB-lite"/>
    </source>
</evidence>
<comment type="caution">
    <text evidence="3">The sequence shown here is derived from an EMBL/GenBank/DDBJ whole genome shotgun (WGS) entry which is preliminary data.</text>
</comment>
<accession>A0A8J4C775</accession>
<feature type="region of interest" description="Disordered" evidence="2">
    <location>
        <begin position="690"/>
        <end position="746"/>
    </location>
</feature>
<dbReference type="AlphaFoldDB" id="A0A8J4C775"/>
<feature type="region of interest" description="Disordered" evidence="2">
    <location>
        <begin position="287"/>
        <end position="307"/>
    </location>
</feature>
<dbReference type="Proteomes" id="UP000747110">
    <property type="component" value="Unassembled WGS sequence"/>
</dbReference>
<protein>
    <submittedName>
        <fullName evidence="3">Uncharacterized protein</fullName>
    </submittedName>
</protein>
<dbReference type="Proteomes" id="UP000722791">
    <property type="component" value="Unassembled WGS sequence"/>
</dbReference>
<keyword evidence="5" id="KW-1185">Reference proteome</keyword>
<proteinExistence type="predicted"/>
<dbReference type="EMBL" id="BNCP01000008">
    <property type="protein sequence ID" value="GIL76072.1"/>
    <property type="molecule type" value="Genomic_DNA"/>
</dbReference>
<feature type="region of interest" description="Disordered" evidence="2">
    <location>
        <begin position="638"/>
        <end position="660"/>
    </location>
</feature>
<evidence type="ECO:0000313" key="5">
    <source>
        <dbReference type="Proteomes" id="UP000747110"/>
    </source>
</evidence>
<evidence type="ECO:0000313" key="3">
    <source>
        <dbReference type="EMBL" id="GIL76072.1"/>
    </source>
</evidence>
<dbReference type="EMBL" id="BNCQ01000008">
    <property type="protein sequence ID" value="GIM00776.1"/>
    <property type="molecule type" value="Genomic_DNA"/>
</dbReference>
<feature type="compositionally biased region" description="Basic and acidic residues" evidence="2">
    <location>
        <begin position="290"/>
        <end position="307"/>
    </location>
</feature>
<reference evidence="3" key="1">
    <citation type="journal article" date="2021" name="Proc. Natl. Acad. Sci. U.S.A.">
        <title>Three genomes in the algal genus Volvox reveal the fate of a haploid sex-determining region after a transition to homothallism.</title>
        <authorList>
            <person name="Yamamoto K."/>
            <person name="Hamaji T."/>
            <person name="Kawai-Toyooka H."/>
            <person name="Matsuzaki R."/>
            <person name="Takahashi F."/>
            <person name="Nishimura Y."/>
            <person name="Kawachi M."/>
            <person name="Noguchi H."/>
            <person name="Minakuchi Y."/>
            <person name="Umen J.G."/>
            <person name="Toyoda A."/>
            <person name="Nozaki H."/>
        </authorList>
    </citation>
    <scope>NUCLEOTIDE SEQUENCE</scope>
    <source>
        <strain evidence="4">NIES-3785</strain>
        <strain evidence="3">NIES-3786</strain>
    </source>
</reference>
<name>A0A8J4C775_9CHLO</name>
<gene>
    <name evidence="3" type="ORF">Vretifemale_5788</name>
    <name evidence="4" type="ORF">Vretimale_5681</name>
</gene>
<feature type="region of interest" description="Disordered" evidence="2">
    <location>
        <begin position="486"/>
        <end position="586"/>
    </location>
</feature>
<organism evidence="3 5">
    <name type="scientific">Volvox reticuliferus</name>
    <dbReference type="NCBI Taxonomy" id="1737510"/>
    <lineage>
        <taxon>Eukaryota</taxon>
        <taxon>Viridiplantae</taxon>
        <taxon>Chlorophyta</taxon>
        <taxon>core chlorophytes</taxon>
        <taxon>Chlorophyceae</taxon>
        <taxon>CS clade</taxon>
        <taxon>Chlamydomonadales</taxon>
        <taxon>Volvocaceae</taxon>
        <taxon>Volvox</taxon>
    </lineage>
</organism>
<evidence type="ECO:0000313" key="4">
    <source>
        <dbReference type="EMBL" id="GIM00776.1"/>
    </source>
</evidence>
<evidence type="ECO:0000256" key="1">
    <source>
        <dbReference type="SAM" id="Coils"/>
    </source>
</evidence>